<protein>
    <submittedName>
        <fullName evidence="1">Uncharacterized protein</fullName>
    </submittedName>
</protein>
<dbReference type="AlphaFoldDB" id="A0A1E1MVZ3"/>
<keyword evidence="2" id="KW-1185">Reference proteome</keyword>
<reference evidence="2" key="1">
    <citation type="submission" date="2016-03" db="EMBL/GenBank/DDBJ databases">
        <authorList>
            <person name="Guldener U."/>
        </authorList>
    </citation>
    <scope>NUCLEOTIDE SEQUENCE [LARGE SCALE GENOMIC DNA]</scope>
</reference>
<dbReference type="Proteomes" id="UP000177625">
    <property type="component" value="Unassembled WGS sequence"/>
</dbReference>
<name>A0A1E1MVZ3_RHYSE</name>
<dbReference type="EMBL" id="FJVC01000667">
    <property type="protein sequence ID" value="CZT53025.1"/>
    <property type="molecule type" value="Genomic_DNA"/>
</dbReference>
<proteinExistence type="predicted"/>
<sequence length="58" mass="6361">MAAQCHGSRDVVLLMLSRCHSRGNSKSITSGLLLAEAHKVELVRNDAMWRNTGCIHAD</sequence>
<gene>
    <name evidence="1" type="ORF">RSE6_14456</name>
</gene>
<evidence type="ECO:0000313" key="2">
    <source>
        <dbReference type="Proteomes" id="UP000177625"/>
    </source>
</evidence>
<accession>A0A1E1MVZ3</accession>
<organism evidence="1 2">
    <name type="scientific">Rhynchosporium secalis</name>
    <name type="common">Barley scald fungus</name>
    <dbReference type="NCBI Taxonomy" id="38038"/>
    <lineage>
        <taxon>Eukaryota</taxon>
        <taxon>Fungi</taxon>
        <taxon>Dikarya</taxon>
        <taxon>Ascomycota</taxon>
        <taxon>Pezizomycotina</taxon>
        <taxon>Leotiomycetes</taxon>
        <taxon>Helotiales</taxon>
        <taxon>Ploettnerulaceae</taxon>
        <taxon>Rhynchosporium</taxon>
    </lineage>
</organism>
<evidence type="ECO:0000313" key="1">
    <source>
        <dbReference type="EMBL" id="CZT53025.1"/>
    </source>
</evidence>